<name>A0A0P9MX27_PSESX</name>
<gene>
    <name evidence="1" type="ORF">ALO79_100367</name>
</gene>
<reference evidence="1 2" key="1">
    <citation type="submission" date="2015-09" db="EMBL/GenBank/DDBJ databases">
        <title>Genome announcement of multiple Pseudomonas syringae strains.</title>
        <authorList>
            <person name="Thakur S."/>
            <person name="Wang P.W."/>
            <person name="Gong Y."/>
            <person name="Weir B.S."/>
            <person name="Guttman D.S."/>
        </authorList>
    </citation>
    <scope>NUCLEOTIDE SEQUENCE [LARGE SCALE GENOMIC DNA]</scope>
    <source>
        <strain evidence="1 2">ICMP9419</strain>
    </source>
</reference>
<dbReference type="AlphaFoldDB" id="A0A0P9MX27"/>
<proteinExistence type="predicted"/>
<dbReference type="EMBL" id="LJQD01000565">
    <property type="protein sequence ID" value="KPW89169.1"/>
    <property type="molecule type" value="Genomic_DNA"/>
</dbReference>
<sequence length="53" mass="6137">MIQVSKRVDDCCTRLSGRYYANLNTATLCYRPHAVIINVAKGHYRDLTVRRHS</sequence>
<dbReference type="PATRIC" id="fig|264450.4.peg.3504"/>
<evidence type="ECO:0000313" key="1">
    <source>
        <dbReference type="EMBL" id="KPW89169.1"/>
    </source>
</evidence>
<dbReference type="Proteomes" id="UP000050381">
    <property type="component" value="Unassembled WGS sequence"/>
</dbReference>
<organism evidence="1 2">
    <name type="scientific">Pseudomonas syringae pv. castaneae</name>
    <dbReference type="NCBI Taxonomy" id="264450"/>
    <lineage>
        <taxon>Bacteria</taxon>
        <taxon>Pseudomonadati</taxon>
        <taxon>Pseudomonadota</taxon>
        <taxon>Gammaproteobacteria</taxon>
        <taxon>Pseudomonadales</taxon>
        <taxon>Pseudomonadaceae</taxon>
        <taxon>Pseudomonas</taxon>
        <taxon>Pseudomonas syringae</taxon>
    </lineage>
</organism>
<accession>A0A0P9MX27</accession>
<protein>
    <submittedName>
        <fullName evidence="1">Uncharacterized protein</fullName>
    </submittedName>
</protein>
<comment type="caution">
    <text evidence="1">The sequence shown here is derived from an EMBL/GenBank/DDBJ whole genome shotgun (WGS) entry which is preliminary data.</text>
</comment>
<evidence type="ECO:0000313" key="2">
    <source>
        <dbReference type="Proteomes" id="UP000050381"/>
    </source>
</evidence>